<dbReference type="Pfam" id="PF00023">
    <property type="entry name" value="Ank"/>
    <property type="match status" value="1"/>
</dbReference>
<evidence type="ECO:0000313" key="7">
    <source>
        <dbReference type="EMBL" id="UNI16873.1"/>
    </source>
</evidence>
<dbReference type="GO" id="GO:0004672">
    <property type="term" value="F:protein kinase activity"/>
    <property type="evidence" value="ECO:0007669"/>
    <property type="project" value="InterPro"/>
</dbReference>
<dbReference type="CDD" id="cd00180">
    <property type="entry name" value="PKc"/>
    <property type="match status" value="1"/>
</dbReference>
<dbReference type="InterPro" id="IPR036020">
    <property type="entry name" value="WW_dom_sf"/>
</dbReference>
<feature type="repeat" description="ANK" evidence="3">
    <location>
        <begin position="1139"/>
        <end position="1171"/>
    </location>
</feature>
<dbReference type="Pfam" id="PF00069">
    <property type="entry name" value="Pkinase"/>
    <property type="match status" value="1"/>
</dbReference>
<sequence>MPQVSSIVREHDTTNQPTAEGREHLERIVLERLRQSPDIFSIFTLTASFDIPFCDLPSLKGIPDEHSELPARSHGLGTGVSCTVTIHRTGHAERDEYPSGTLVALKKYSATPDDLPGGGQANRRLCQLLWQELSVFTHPYLRHHEHICKLLYIGWESNSIVPSLALELAQYGTLEDCLQHLRSYHSSLRKAHLSCDIALGLAAIHACGLVHGDIKPGNIIIQAHSSRSIVAKLSDFNGVSPAESYGSNSYSFGTPEWQAPEAMIQEAAIDWQLCDVYSFAMVIATIWTRSGYIPPGGSFLDTCLQYKLDTGEKRTWALNCKLTHDESDTSLLRLALSEISETELNIPLAGILASGLSTQPTRRFPMATMITTCFANFAAETGRDLSFAPDTALVSNMPYDTADAFGTLFVLEPKYINRSRTFKETMLKALLAAGTELRSAVQMPAVFDLKKGITVSDEGLYDFLKIQDNRVKAALAEHDSLYRLARVAASISLSYLLGIGTSVREHFARAWLCVAAGAGEGNTTHLFGPLEQSIMVDQSKIPRRLWCAFGTLTGYLGTAECLKDMDPSLYEVAIRMHRRRHWGRPSPQIVRIEPYLPDWIAEIREDHELVDRQVPSRRGHRDINETALHLCAATGDLESARYLVGSAGANINALNARNETPIFYATRAGHFEMAKFLFEQGAEVDRITTEGYAITHFLSMMDDDHGAELAPLYVERGAVLDVAAEVPQKVFSDNFTRGRGVPLFWAALKLRPLLFKAFLEMHTRADFRISRADVLQLLTLLATLNLHAMLDATLELAPRIIDLAQDLPRDPDIDIVGQLFHSLSLDSLGEDGQLMNPALATALLYNAMTTWPPIVLHRRYISRDKFSDNKERTLSLLLQLGADPLASASPPTSGGEGEDNEQEIPLTLAVYTGDTLALRLFLRHITDRGIDPLPYLADPGRYGGYSALQRSIYCDSRDIFFYLLDEYPSLVELVGDKGRRPLHSAATQEWTGYATALLRRGASPYDRSQDRSTPFTWALMRNPSLEVVDVLVEHCDDMDRILGHDEQSGFTAFGKLLSALISYRMDFGIDRLRYLVNRFGTPPFFTWVHKTQPWSTTVFRTVLLQKTSPTDGAHLALEMSVLEFLLDLYPEKIDFIDYSGRAALHYAAMYGNSSAVELLLHRGAAAGLETQASHASLDPTGQRGFVGYTALDLAVKYQRVGPGEEVLRGGRREIVAWDANMQKTIRILVEADGGQSGSGVRLHDGLLTATAARHLSNVHIGSRRALRADRSGDGDWPQTLPHDGPEPPAAFDVEGYSDEDNEPVEIIDETGLSVRMPQRSLRMMQDLLGATDPAVVAGNLVKDLPLPPEGYLSSLQAQVSQRRAERSTRPPLDLPPGWEARVHGSSGRVYYVDHNTRTTTWLRPS</sequence>
<dbReference type="GO" id="GO:0005524">
    <property type="term" value="F:ATP binding"/>
    <property type="evidence" value="ECO:0007669"/>
    <property type="project" value="InterPro"/>
</dbReference>
<dbReference type="InterPro" id="IPR036770">
    <property type="entry name" value="Ankyrin_rpt-contain_sf"/>
</dbReference>
<keyword evidence="8" id="KW-1185">Reference proteome</keyword>
<keyword evidence="1" id="KW-0677">Repeat</keyword>
<dbReference type="PROSITE" id="PS50011">
    <property type="entry name" value="PROTEIN_KINASE_DOM"/>
    <property type="match status" value="1"/>
</dbReference>
<dbReference type="Pfam" id="PF12796">
    <property type="entry name" value="Ank_2"/>
    <property type="match status" value="1"/>
</dbReference>
<dbReference type="EMBL" id="CP086355">
    <property type="protein sequence ID" value="UNI16873.1"/>
    <property type="molecule type" value="Genomic_DNA"/>
</dbReference>
<dbReference type="PROSITE" id="PS50020">
    <property type="entry name" value="WW_DOMAIN_2"/>
    <property type="match status" value="1"/>
</dbReference>
<dbReference type="SMART" id="SM00248">
    <property type="entry name" value="ANK"/>
    <property type="match status" value="7"/>
</dbReference>
<evidence type="ECO:0000256" key="2">
    <source>
        <dbReference type="ARBA" id="ARBA00023043"/>
    </source>
</evidence>
<dbReference type="SUPFAM" id="SSF51045">
    <property type="entry name" value="WW domain"/>
    <property type="match status" value="1"/>
</dbReference>
<name>A0A9Q8QCK1_9HYPO</name>
<feature type="domain" description="WW" evidence="6">
    <location>
        <begin position="1372"/>
        <end position="1405"/>
    </location>
</feature>
<dbReference type="Gene3D" id="1.25.40.20">
    <property type="entry name" value="Ankyrin repeat-containing domain"/>
    <property type="match status" value="3"/>
</dbReference>
<dbReference type="PANTHER" id="PTHR24198:SF165">
    <property type="entry name" value="ANKYRIN REPEAT-CONTAINING PROTEIN-RELATED"/>
    <property type="match status" value="1"/>
</dbReference>
<dbReference type="GeneID" id="72065229"/>
<dbReference type="PROSITE" id="PS50088">
    <property type="entry name" value="ANK_REPEAT"/>
    <property type="match status" value="3"/>
</dbReference>
<dbReference type="PROSITE" id="PS01159">
    <property type="entry name" value="WW_DOMAIN_1"/>
    <property type="match status" value="1"/>
</dbReference>
<evidence type="ECO:0000259" key="6">
    <source>
        <dbReference type="PROSITE" id="PS50020"/>
    </source>
</evidence>
<proteinExistence type="predicted"/>
<dbReference type="Proteomes" id="UP000829364">
    <property type="component" value="Chromosome 2"/>
</dbReference>
<dbReference type="InterPro" id="IPR001202">
    <property type="entry name" value="WW_dom"/>
</dbReference>
<accession>A0A9Q8QCK1</accession>
<dbReference type="InterPro" id="IPR000719">
    <property type="entry name" value="Prot_kinase_dom"/>
</dbReference>
<dbReference type="InterPro" id="IPR008271">
    <property type="entry name" value="Ser/Thr_kinase_AS"/>
</dbReference>
<feature type="region of interest" description="Disordered" evidence="4">
    <location>
        <begin position="1266"/>
        <end position="1291"/>
    </location>
</feature>
<protein>
    <submittedName>
        <fullName evidence="7">Uncharacterized protein</fullName>
    </submittedName>
</protein>
<dbReference type="InterPro" id="IPR002110">
    <property type="entry name" value="Ankyrin_rpt"/>
</dbReference>
<dbReference type="SMART" id="SM00220">
    <property type="entry name" value="S_TKc"/>
    <property type="match status" value="1"/>
</dbReference>
<evidence type="ECO:0000259" key="5">
    <source>
        <dbReference type="PROSITE" id="PS50011"/>
    </source>
</evidence>
<dbReference type="PANTHER" id="PTHR24198">
    <property type="entry name" value="ANKYRIN REPEAT AND PROTEIN KINASE DOMAIN-CONTAINING PROTEIN"/>
    <property type="match status" value="1"/>
</dbReference>
<dbReference type="Gene3D" id="2.20.70.10">
    <property type="match status" value="1"/>
</dbReference>
<dbReference type="InterPro" id="IPR011009">
    <property type="entry name" value="Kinase-like_dom_sf"/>
</dbReference>
<reference evidence="7" key="1">
    <citation type="submission" date="2021-11" db="EMBL/GenBank/DDBJ databases">
        <title>Purpureocillium_takamizusanense_genome.</title>
        <authorList>
            <person name="Nguyen N.-H."/>
        </authorList>
    </citation>
    <scope>NUCLEOTIDE SEQUENCE</scope>
    <source>
        <strain evidence="7">PT3</strain>
    </source>
</reference>
<keyword evidence="2 3" id="KW-0040">ANK repeat</keyword>
<feature type="domain" description="Protein kinase" evidence="5">
    <location>
        <begin position="70"/>
        <end position="375"/>
    </location>
</feature>
<dbReference type="SUPFAM" id="SSF56112">
    <property type="entry name" value="Protein kinase-like (PK-like)"/>
    <property type="match status" value="1"/>
</dbReference>
<organism evidence="7 8">
    <name type="scientific">Purpureocillium takamizusanense</name>
    <dbReference type="NCBI Taxonomy" id="2060973"/>
    <lineage>
        <taxon>Eukaryota</taxon>
        <taxon>Fungi</taxon>
        <taxon>Dikarya</taxon>
        <taxon>Ascomycota</taxon>
        <taxon>Pezizomycotina</taxon>
        <taxon>Sordariomycetes</taxon>
        <taxon>Hypocreomycetidae</taxon>
        <taxon>Hypocreales</taxon>
        <taxon>Ophiocordycipitaceae</taxon>
        <taxon>Purpureocillium</taxon>
    </lineage>
</organism>
<dbReference type="Gene3D" id="1.10.510.10">
    <property type="entry name" value="Transferase(Phosphotransferase) domain 1"/>
    <property type="match status" value="1"/>
</dbReference>
<dbReference type="RefSeq" id="XP_047840354.1">
    <property type="nucleotide sequence ID" value="XM_047984380.1"/>
</dbReference>
<dbReference type="SMART" id="SM00456">
    <property type="entry name" value="WW"/>
    <property type="match status" value="1"/>
</dbReference>
<dbReference type="PROSITE" id="PS00108">
    <property type="entry name" value="PROTEIN_KINASE_ST"/>
    <property type="match status" value="1"/>
</dbReference>
<evidence type="ECO:0000256" key="4">
    <source>
        <dbReference type="SAM" id="MobiDB-lite"/>
    </source>
</evidence>
<dbReference type="SUPFAM" id="SSF48403">
    <property type="entry name" value="Ankyrin repeat"/>
    <property type="match status" value="1"/>
</dbReference>
<dbReference type="PROSITE" id="PS50297">
    <property type="entry name" value="ANK_REP_REGION"/>
    <property type="match status" value="2"/>
</dbReference>
<evidence type="ECO:0000256" key="3">
    <source>
        <dbReference type="PROSITE-ProRule" id="PRU00023"/>
    </source>
</evidence>
<dbReference type="CDD" id="cd00201">
    <property type="entry name" value="WW"/>
    <property type="match status" value="1"/>
</dbReference>
<evidence type="ECO:0000256" key="1">
    <source>
        <dbReference type="ARBA" id="ARBA00022737"/>
    </source>
</evidence>
<feature type="region of interest" description="Disordered" evidence="4">
    <location>
        <begin position="1"/>
        <end position="23"/>
    </location>
</feature>
<feature type="repeat" description="ANK" evidence="3">
    <location>
        <begin position="657"/>
        <end position="689"/>
    </location>
</feature>
<dbReference type="OrthoDB" id="4062651at2759"/>
<dbReference type="Pfam" id="PF00397">
    <property type="entry name" value="WW"/>
    <property type="match status" value="1"/>
</dbReference>
<evidence type="ECO:0000313" key="8">
    <source>
        <dbReference type="Proteomes" id="UP000829364"/>
    </source>
</evidence>
<feature type="repeat" description="ANK" evidence="3">
    <location>
        <begin position="623"/>
        <end position="656"/>
    </location>
</feature>
<gene>
    <name evidence="7" type="ORF">JDV02_003269</name>
</gene>